<dbReference type="Gene3D" id="3.40.50.2300">
    <property type="match status" value="1"/>
</dbReference>
<evidence type="ECO:0000313" key="5">
    <source>
        <dbReference type="EMBL" id="GAA0344564.1"/>
    </source>
</evidence>
<dbReference type="InterPro" id="IPR046335">
    <property type="entry name" value="LacI/GalR-like_sensor"/>
</dbReference>
<organism evidence="5 6">
    <name type="scientific">Actinoallomurus spadix</name>
    <dbReference type="NCBI Taxonomy" id="79912"/>
    <lineage>
        <taxon>Bacteria</taxon>
        <taxon>Bacillati</taxon>
        <taxon>Actinomycetota</taxon>
        <taxon>Actinomycetes</taxon>
        <taxon>Streptosporangiales</taxon>
        <taxon>Thermomonosporaceae</taxon>
        <taxon>Actinoallomurus</taxon>
    </lineage>
</organism>
<dbReference type="InterPro" id="IPR028082">
    <property type="entry name" value="Peripla_BP_I"/>
</dbReference>
<dbReference type="Pfam" id="PF13377">
    <property type="entry name" value="Peripla_BP_3"/>
    <property type="match status" value="1"/>
</dbReference>
<keyword evidence="1" id="KW-0805">Transcription regulation</keyword>
<evidence type="ECO:0000256" key="2">
    <source>
        <dbReference type="ARBA" id="ARBA00023125"/>
    </source>
</evidence>
<dbReference type="RefSeq" id="WP_343885494.1">
    <property type="nucleotide sequence ID" value="NZ_BAAABM010000029.1"/>
</dbReference>
<keyword evidence="3" id="KW-0804">Transcription</keyword>
<evidence type="ECO:0000313" key="6">
    <source>
        <dbReference type="Proteomes" id="UP001501822"/>
    </source>
</evidence>
<comment type="caution">
    <text evidence="5">The sequence shown here is derived from an EMBL/GenBank/DDBJ whole genome shotgun (WGS) entry which is preliminary data.</text>
</comment>
<name>A0ABN0WR14_9ACTN</name>
<dbReference type="EMBL" id="BAAABM010000029">
    <property type="protein sequence ID" value="GAA0344564.1"/>
    <property type="molecule type" value="Genomic_DNA"/>
</dbReference>
<evidence type="ECO:0000256" key="3">
    <source>
        <dbReference type="ARBA" id="ARBA00023163"/>
    </source>
</evidence>
<keyword evidence="2" id="KW-0238">DNA-binding</keyword>
<keyword evidence="6" id="KW-1185">Reference proteome</keyword>
<gene>
    <name evidence="5" type="ORF">GCM10010151_37870</name>
</gene>
<feature type="domain" description="Transcriptional regulator LacI/GalR-like sensor" evidence="4">
    <location>
        <begin position="4"/>
        <end position="47"/>
    </location>
</feature>
<dbReference type="SUPFAM" id="SSF53822">
    <property type="entry name" value="Periplasmic binding protein-like I"/>
    <property type="match status" value="1"/>
</dbReference>
<evidence type="ECO:0000259" key="4">
    <source>
        <dbReference type="Pfam" id="PF13377"/>
    </source>
</evidence>
<protein>
    <recommendedName>
        <fullName evidence="4">Transcriptional regulator LacI/GalR-like sensor domain-containing protein</fullName>
    </recommendedName>
</protein>
<dbReference type="Proteomes" id="UP001501822">
    <property type="component" value="Unassembled WGS sequence"/>
</dbReference>
<reference evidence="5 6" key="1">
    <citation type="journal article" date="2019" name="Int. J. Syst. Evol. Microbiol.">
        <title>The Global Catalogue of Microorganisms (GCM) 10K type strain sequencing project: providing services to taxonomists for standard genome sequencing and annotation.</title>
        <authorList>
            <consortium name="The Broad Institute Genomics Platform"/>
            <consortium name="The Broad Institute Genome Sequencing Center for Infectious Disease"/>
            <person name="Wu L."/>
            <person name="Ma J."/>
        </authorList>
    </citation>
    <scope>NUCLEOTIDE SEQUENCE [LARGE SCALE GENOMIC DNA]</scope>
    <source>
        <strain evidence="5 6">JCM 3146</strain>
    </source>
</reference>
<proteinExistence type="predicted"/>
<accession>A0ABN0WR14</accession>
<evidence type="ECO:0000256" key="1">
    <source>
        <dbReference type="ARBA" id="ARBA00023015"/>
    </source>
</evidence>
<sequence>MPYPLTVIAYDTRELARVATEPLFRRIEGDRPLPRTVVLPTELAARGAPRP</sequence>